<dbReference type="InterPro" id="IPR009057">
    <property type="entry name" value="Homeodomain-like_sf"/>
</dbReference>
<dbReference type="Pfam" id="PF02311">
    <property type="entry name" value="AraC_binding"/>
    <property type="match status" value="1"/>
</dbReference>
<name>A0A926IDU5_9FIRM</name>
<dbReference type="GO" id="GO:0003700">
    <property type="term" value="F:DNA-binding transcription factor activity"/>
    <property type="evidence" value="ECO:0007669"/>
    <property type="project" value="InterPro"/>
</dbReference>
<feature type="domain" description="HTH araC/xylS-type" evidence="4">
    <location>
        <begin position="172"/>
        <end position="270"/>
    </location>
</feature>
<dbReference type="InterPro" id="IPR011051">
    <property type="entry name" value="RmlC_Cupin_sf"/>
</dbReference>
<reference evidence="5" key="1">
    <citation type="submission" date="2020-08" db="EMBL/GenBank/DDBJ databases">
        <title>Genome public.</title>
        <authorList>
            <person name="Liu C."/>
            <person name="Sun Q."/>
        </authorList>
    </citation>
    <scope>NUCLEOTIDE SEQUENCE</scope>
    <source>
        <strain evidence="5">NSJ-12</strain>
    </source>
</reference>
<accession>A0A926IDU5</accession>
<dbReference type="PANTHER" id="PTHR43280">
    <property type="entry name" value="ARAC-FAMILY TRANSCRIPTIONAL REGULATOR"/>
    <property type="match status" value="1"/>
</dbReference>
<dbReference type="PROSITE" id="PS01124">
    <property type="entry name" value="HTH_ARAC_FAMILY_2"/>
    <property type="match status" value="1"/>
</dbReference>
<comment type="caution">
    <text evidence="5">The sequence shown here is derived from an EMBL/GenBank/DDBJ whole genome shotgun (WGS) entry which is preliminary data.</text>
</comment>
<dbReference type="GO" id="GO:0043565">
    <property type="term" value="F:sequence-specific DNA binding"/>
    <property type="evidence" value="ECO:0007669"/>
    <property type="project" value="InterPro"/>
</dbReference>
<dbReference type="AlphaFoldDB" id="A0A926IDU5"/>
<dbReference type="EMBL" id="JACRSY010000007">
    <property type="protein sequence ID" value="MBC8579068.1"/>
    <property type="molecule type" value="Genomic_DNA"/>
</dbReference>
<proteinExistence type="predicted"/>
<keyword evidence="2" id="KW-0238">DNA-binding</keyword>
<dbReference type="Gene3D" id="2.60.120.10">
    <property type="entry name" value="Jelly Rolls"/>
    <property type="match status" value="1"/>
</dbReference>
<evidence type="ECO:0000256" key="2">
    <source>
        <dbReference type="ARBA" id="ARBA00023125"/>
    </source>
</evidence>
<organism evidence="5 6">
    <name type="scientific">Zhenhengia yiwuensis</name>
    <dbReference type="NCBI Taxonomy" id="2763666"/>
    <lineage>
        <taxon>Bacteria</taxon>
        <taxon>Bacillati</taxon>
        <taxon>Bacillota</taxon>
        <taxon>Clostridia</taxon>
        <taxon>Lachnospirales</taxon>
        <taxon>Lachnospiraceae</taxon>
        <taxon>Zhenhengia</taxon>
    </lineage>
</organism>
<sequence>MTENRIRTNMLYVNTIKPHFQVEDVEIILVLKGTITIQKVERTIQVGEGEFTFINRNIVHSIESEGAYIISTKIRVSRFKHIFGKIEYVDFLNNDELLPIDRPLKNSLNENVVQLLINQYCFENNLYEMVGPEAKLFNEECLVNMLFTSYQLITHLKEEEEYPTEKLQMRYYSVVEYVMNHSHQKIVVEDILKELYMNATYFSQFMKKVGGIGFKDFVQYRKLIIIQQYLLEQQVPMTEIANRVGIYDMKSFYNTFKRYFNQRPKTWREEACQQEDSYRIEFQKDVLEKFIERHHINCYQETTTSRLYKHLLQVKQRSPLSLEGVEIILNLCKDMEEQFNSHYYAYEYLNDLIHEVYKSKAILHMLHPYQYLEDKEREQLFMNVIGFSVLKLGTGKTKTLKISLVVKDEIEFLQAYRLKQKIEQSVGNLSINIIMDLLI</sequence>
<dbReference type="InterPro" id="IPR003313">
    <property type="entry name" value="AraC-bd"/>
</dbReference>
<dbReference type="Proteomes" id="UP000655830">
    <property type="component" value="Unassembled WGS sequence"/>
</dbReference>
<evidence type="ECO:0000313" key="5">
    <source>
        <dbReference type="EMBL" id="MBC8579068.1"/>
    </source>
</evidence>
<evidence type="ECO:0000313" key="6">
    <source>
        <dbReference type="Proteomes" id="UP000655830"/>
    </source>
</evidence>
<dbReference type="SUPFAM" id="SSF46689">
    <property type="entry name" value="Homeodomain-like"/>
    <property type="match status" value="1"/>
</dbReference>
<dbReference type="Pfam" id="PF12833">
    <property type="entry name" value="HTH_18"/>
    <property type="match status" value="1"/>
</dbReference>
<evidence type="ECO:0000259" key="4">
    <source>
        <dbReference type="PROSITE" id="PS01124"/>
    </source>
</evidence>
<evidence type="ECO:0000256" key="1">
    <source>
        <dbReference type="ARBA" id="ARBA00023015"/>
    </source>
</evidence>
<evidence type="ECO:0000256" key="3">
    <source>
        <dbReference type="ARBA" id="ARBA00023163"/>
    </source>
</evidence>
<protein>
    <submittedName>
        <fullName evidence="5">AraC family transcriptional regulator</fullName>
    </submittedName>
</protein>
<dbReference type="PANTHER" id="PTHR43280:SF2">
    <property type="entry name" value="HTH-TYPE TRANSCRIPTIONAL REGULATOR EXSA"/>
    <property type="match status" value="1"/>
</dbReference>
<keyword evidence="6" id="KW-1185">Reference proteome</keyword>
<gene>
    <name evidence="5" type="ORF">H8718_05905</name>
</gene>
<dbReference type="RefSeq" id="WP_249332220.1">
    <property type="nucleotide sequence ID" value="NZ_JACRSY010000007.1"/>
</dbReference>
<keyword evidence="1" id="KW-0805">Transcription regulation</keyword>
<dbReference type="InterPro" id="IPR018060">
    <property type="entry name" value="HTH_AraC"/>
</dbReference>
<dbReference type="SMART" id="SM00342">
    <property type="entry name" value="HTH_ARAC"/>
    <property type="match status" value="1"/>
</dbReference>
<dbReference type="SUPFAM" id="SSF51182">
    <property type="entry name" value="RmlC-like cupins"/>
    <property type="match status" value="1"/>
</dbReference>
<dbReference type="Gene3D" id="1.10.10.60">
    <property type="entry name" value="Homeodomain-like"/>
    <property type="match status" value="2"/>
</dbReference>
<keyword evidence="3" id="KW-0804">Transcription</keyword>
<dbReference type="InterPro" id="IPR014710">
    <property type="entry name" value="RmlC-like_jellyroll"/>
</dbReference>